<reference evidence="1 2" key="1">
    <citation type="submission" date="2018-11" db="EMBL/GenBank/DDBJ databases">
        <title>Whole genome sequence of Streptomyces paromomycinus NBRC 15454(T).</title>
        <authorList>
            <person name="Komaki H."/>
            <person name="Tamura T."/>
        </authorList>
    </citation>
    <scope>NUCLEOTIDE SEQUENCE [LARGE SCALE GENOMIC DNA]</scope>
    <source>
        <strain evidence="1 2">NBRC 15454</strain>
    </source>
</reference>
<dbReference type="EMBL" id="BHZD01000001">
    <property type="protein sequence ID" value="GCD42822.1"/>
    <property type="molecule type" value="Genomic_DNA"/>
</dbReference>
<evidence type="ECO:0000313" key="2">
    <source>
        <dbReference type="Proteomes" id="UP000286746"/>
    </source>
</evidence>
<evidence type="ECO:0000313" key="1">
    <source>
        <dbReference type="EMBL" id="GCD42822.1"/>
    </source>
</evidence>
<dbReference type="Proteomes" id="UP000286746">
    <property type="component" value="Unassembled WGS sequence"/>
</dbReference>
<dbReference type="RefSeq" id="WP_246177320.1">
    <property type="nucleotide sequence ID" value="NZ_BHZD01000001.1"/>
</dbReference>
<sequence>MSRPCLPAHRSCPEPPVELPLRAPSLKPAPVEGCAVCAHAAAWRQAYRTGNGTADGYTNRSAAVDCSLEIRNHPHEPRVTRLPVDAPAGRP</sequence>
<comment type="caution">
    <text evidence="1">The sequence shown here is derived from an EMBL/GenBank/DDBJ whole genome shotgun (WGS) entry which is preliminary data.</text>
</comment>
<dbReference type="AlphaFoldDB" id="A0A401W0L3"/>
<protein>
    <submittedName>
        <fullName evidence="1">Uncharacterized protein</fullName>
    </submittedName>
</protein>
<gene>
    <name evidence="1" type="ORF">GKJPGBOP_02496</name>
</gene>
<proteinExistence type="predicted"/>
<name>A0A401W0L3_STREY</name>
<accession>A0A401W0L3</accession>
<organism evidence="1 2">
    <name type="scientific">Streptomyces paromomycinus</name>
    <name type="common">Streptomyces rimosus subsp. paromomycinus</name>
    <dbReference type="NCBI Taxonomy" id="92743"/>
    <lineage>
        <taxon>Bacteria</taxon>
        <taxon>Bacillati</taxon>
        <taxon>Actinomycetota</taxon>
        <taxon>Actinomycetes</taxon>
        <taxon>Kitasatosporales</taxon>
        <taxon>Streptomycetaceae</taxon>
        <taxon>Streptomyces</taxon>
    </lineage>
</organism>
<keyword evidence="2" id="KW-1185">Reference proteome</keyword>